<dbReference type="PROSITE" id="PS51257">
    <property type="entry name" value="PROKAR_LIPOPROTEIN"/>
    <property type="match status" value="1"/>
</dbReference>
<feature type="domain" description="RagB/SusD" evidence="6">
    <location>
        <begin position="341"/>
        <end position="450"/>
    </location>
</feature>
<evidence type="ECO:0000256" key="4">
    <source>
        <dbReference type="ARBA" id="ARBA00023136"/>
    </source>
</evidence>
<proteinExistence type="inferred from homology"/>
<name>A0A1H7GTD8_9SPHI</name>
<dbReference type="AlphaFoldDB" id="A0A1H7GTD8"/>
<feature type="domain" description="SusD-like N-terminal" evidence="7">
    <location>
        <begin position="79"/>
        <end position="232"/>
    </location>
</feature>
<protein>
    <submittedName>
        <fullName evidence="8">SusD family protein</fullName>
    </submittedName>
</protein>
<dbReference type="SUPFAM" id="SSF48452">
    <property type="entry name" value="TPR-like"/>
    <property type="match status" value="1"/>
</dbReference>
<dbReference type="GO" id="GO:0009279">
    <property type="term" value="C:cell outer membrane"/>
    <property type="evidence" value="ECO:0007669"/>
    <property type="project" value="UniProtKB-SubCell"/>
</dbReference>
<dbReference type="EMBL" id="FNZR01000001">
    <property type="protein sequence ID" value="SEK41289.1"/>
    <property type="molecule type" value="Genomic_DNA"/>
</dbReference>
<dbReference type="RefSeq" id="WP_090602884.1">
    <property type="nucleotide sequence ID" value="NZ_FNZR01000001.1"/>
</dbReference>
<evidence type="ECO:0000259" key="6">
    <source>
        <dbReference type="Pfam" id="PF07980"/>
    </source>
</evidence>
<dbReference type="InterPro" id="IPR012944">
    <property type="entry name" value="SusD_RagB_dom"/>
</dbReference>
<evidence type="ECO:0000313" key="8">
    <source>
        <dbReference type="EMBL" id="SEK41289.1"/>
    </source>
</evidence>
<evidence type="ECO:0000256" key="5">
    <source>
        <dbReference type="ARBA" id="ARBA00023237"/>
    </source>
</evidence>
<evidence type="ECO:0000313" key="9">
    <source>
        <dbReference type="Proteomes" id="UP000198916"/>
    </source>
</evidence>
<dbReference type="InterPro" id="IPR011990">
    <property type="entry name" value="TPR-like_helical_dom_sf"/>
</dbReference>
<dbReference type="Pfam" id="PF07980">
    <property type="entry name" value="SusD_RagB"/>
    <property type="match status" value="1"/>
</dbReference>
<dbReference type="STRING" id="332977.SAMN05421740_101796"/>
<dbReference type="Pfam" id="PF14322">
    <property type="entry name" value="SusD-like_3"/>
    <property type="match status" value="1"/>
</dbReference>
<dbReference type="InterPro" id="IPR033985">
    <property type="entry name" value="SusD-like_N"/>
</dbReference>
<dbReference type="OrthoDB" id="653598at2"/>
<organism evidence="8 9">
    <name type="scientific">Parapedobacter koreensis</name>
    <dbReference type="NCBI Taxonomy" id="332977"/>
    <lineage>
        <taxon>Bacteria</taxon>
        <taxon>Pseudomonadati</taxon>
        <taxon>Bacteroidota</taxon>
        <taxon>Sphingobacteriia</taxon>
        <taxon>Sphingobacteriales</taxon>
        <taxon>Sphingobacteriaceae</taxon>
        <taxon>Parapedobacter</taxon>
    </lineage>
</organism>
<reference evidence="9" key="1">
    <citation type="submission" date="2016-10" db="EMBL/GenBank/DDBJ databases">
        <authorList>
            <person name="Varghese N."/>
            <person name="Submissions S."/>
        </authorList>
    </citation>
    <scope>NUCLEOTIDE SEQUENCE [LARGE SCALE GENOMIC DNA]</scope>
    <source>
        <strain evidence="9">Jip14</strain>
    </source>
</reference>
<evidence type="ECO:0000256" key="2">
    <source>
        <dbReference type="ARBA" id="ARBA00006275"/>
    </source>
</evidence>
<evidence type="ECO:0000259" key="7">
    <source>
        <dbReference type="Pfam" id="PF14322"/>
    </source>
</evidence>
<comment type="similarity">
    <text evidence="2">Belongs to the SusD family.</text>
</comment>
<dbReference type="Proteomes" id="UP000198916">
    <property type="component" value="Unassembled WGS sequence"/>
</dbReference>
<accession>A0A1H7GTD8</accession>
<evidence type="ECO:0000256" key="3">
    <source>
        <dbReference type="ARBA" id="ARBA00022729"/>
    </source>
</evidence>
<gene>
    <name evidence="8" type="ORF">SAMN05421740_101796</name>
</gene>
<keyword evidence="5" id="KW-0998">Cell outer membrane</keyword>
<keyword evidence="9" id="KW-1185">Reference proteome</keyword>
<keyword evidence="4" id="KW-0472">Membrane</keyword>
<dbReference type="Gene3D" id="1.25.40.390">
    <property type="match status" value="1"/>
</dbReference>
<sequence length="459" mass="52125">MKRLINVCVLVSLMACGETFLDRKPALNQRVPGTVSDYLGLMDAKDMMNANSSHILGFIGSDEYYMADAEYDVFPVGGDHDYQRNAYTWERMVYQGTELPQAIDWDRGYSRILWANLVLEGLDGITPTQTEMPDWRLARGMALFFRALNHFTLAQLYAPVYGENADALPGIPLRRETDVKEQLSRATLADTYAFILDDLAAAGELLPDLPLVPYKYRPSRWAVHALRIRIYMQLGDYSEANAAAERCLAIKSDLIDFNTLDLTQTNPFPIYSEDNPEVILNTTLDNGVTLTRLYYHPDTVLLDSYEEGDLRRQAYFDGTGDMFSGSYDGSALYFTGLATDEVYLNKAECEARLGNAATAVDLLNELRKRRFQTGKYTPYGTDNPAQALHLVLEERRKELVMRGIRWGDLKRLNKEEEHATTLRRRLGDREYTLPPNDARYVWPIPPAAVQQGGYGQNER</sequence>
<evidence type="ECO:0000256" key="1">
    <source>
        <dbReference type="ARBA" id="ARBA00004442"/>
    </source>
</evidence>
<keyword evidence="3" id="KW-0732">Signal</keyword>
<comment type="subcellular location">
    <subcellularLocation>
        <location evidence="1">Cell outer membrane</location>
    </subcellularLocation>
</comment>